<feature type="transmembrane region" description="Helical" evidence="1">
    <location>
        <begin position="448"/>
        <end position="469"/>
    </location>
</feature>
<feature type="transmembrane region" description="Helical" evidence="1">
    <location>
        <begin position="402"/>
        <end position="424"/>
    </location>
</feature>
<proteinExistence type="predicted"/>
<dbReference type="InterPro" id="IPR029058">
    <property type="entry name" value="AB_hydrolase_fold"/>
</dbReference>
<protein>
    <recommendedName>
        <fullName evidence="2">Xaa-Pro dipeptidyl-peptidase-like domain-containing protein</fullName>
    </recommendedName>
</protein>
<keyword evidence="4" id="KW-1185">Reference proteome</keyword>
<sequence length="618" mass="68402">MDMDQRKSSTKKWLIIASVLFVLSMAGSSLVQSSGGKVTIKDLRWETSLGRQMSALLLIPDSATPSNPAPAIVTSHGWYNNREMQDLNYVEYARRGYVVMSIDMYGHGNSDFFSGNGWNEHGTGMYDAVQLMATLPYVNKSKIGITGHSNGARACNLSVDDDNKAAVPLIAAVLLVANDATYRNPDTNEYWNKYGSRDTGIIAAKYDEFFFRREFADGTVSVPRTYIGTMDAQSFLNFGQDPYKTNLEKRTEGTFYTQNVNGRNTIRVIYTPNQIHPWNHFSKVCVEDGIAFFDKAFGAPKLISPGNQIWQIKTIFNLFGVAAFGIFIVAFTILMTFTPVFASLRAPETVQPAPAPKGQGAIWFWGGLAVSVIFSMIIYFPSLVWASQYKPSIFWQAPPLGIGIWAFLCGLLSIIIMVVSYKLYGKKNGQDAASLGVKISLPALGKTLLLALITITVTYGWVFIADFFFKTDYRFWVLAIKAFTADKLIILLPYLPLFLTYYIANSISVNCFNYNGIGKKEWVNTAILAVSNALGPAILVLIQYITFAIKGEMFFARPASPMGPIGGIWLFPIIVILPVAAIISRKIYRVTKNPYLAGIINGVLVVIISCTNTLTIIP</sequence>
<keyword evidence="1" id="KW-1133">Transmembrane helix</keyword>
<dbReference type="Gene3D" id="3.40.50.1820">
    <property type="entry name" value="alpha/beta hydrolase"/>
    <property type="match status" value="1"/>
</dbReference>
<feature type="transmembrane region" description="Helical" evidence="1">
    <location>
        <begin position="362"/>
        <end position="382"/>
    </location>
</feature>
<dbReference type="Proteomes" id="UP000595917">
    <property type="component" value="Chromosome"/>
</dbReference>
<dbReference type="Pfam" id="PF02129">
    <property type="entry name" value="Peptidase_S15"/>
    <property type="match status" value="1"/>
</dbReference>
<evidence type="ECO:0000313" key="4">
    <source>
        <dbReference type="Proteomes" id="UP000595917"/>
    </source>
</evidence>
<dbReference type="EMBL" id="CP067089">
    <property type="protein sequence ID" value="QQO08426.1"/>
    <property type="molecule type" value="Genomic_DNA"/>
</dbReference>
<gene>
    <name evidence="3" type="ORF">JFL75_16025</name>
</gene>
<keyword evidence="1" id="KW-0472">Membrane</keyword>
<feature type="transmembrane region" description="Helical" evidence="1">
    <location>
        <begin position="475"/>
        <end position="504"/>
    </location>
</feature>
<dbReference type="AlphaFoldDB" id="A0A7T7XLD3"/>
<feature type="domain" description="Xaa-Pro dipeptidyl-peptidase-like" evidence="2">
    <location>
        <begin position="51"/>
        <end position="172"/>
    </location>
</feature>
<feature type="transmembrane region" description="Helical" evidence="1">
    <location>
        <begin position="565"/>
        <end position="583"/>
    </location>
</feature>
<dbReference type="RefSeq" id="WP_215625732.1">
    <property type="nucleotide sequence ID" value="NZ_CP067089.2"/>
</dbReference>
<feature type="transmembrane region" description="Helical" evidence="1">
    <location>
        <begin position="315"/>
        <end position="341"/>
    </location>
</feature>
<name>A0A7T7XLD3_9SPIR</name>
<dbReference type="PANTHER" id="PTHR22946">
    <property type="entry name" value="DIENELACTONE HYDROLASE DOMAIN-CONTAINING PROTEIN-RELATED"/>
    <property type="match status" value="1"/>
</dbReference>
<feature type="transmembrane region" description="Helical" evidence="1">
    <location>
        <begin position="525"/>
        <end position="545"/>
    </location>
</feature>
<keyword evidence="1" id="KW-0812">Transmembrane</keyword>
<accession>A0A7T7XLD3</accession>
<dbReference type="InterPro" id="IPR050261">
    <property type="entry name" value="FrsA_esterase"/>
</dbReference>
<dbReference type="SUPFAM" id="SSF53474">
    <property type="entry name" value="alpha/beta-Hydrolases"/>
    <property type="match status" value="1"/>
</dbReference>
<dbReference type="GO" id="GO:0016787">
    <property type="term" value="F:hydrolase activity"/>
    <property type="evidence" value="ECO:0007669"/>
    <property type="project" value="InterPro"/>
</dbReference>
<evidence type="ECO:0000259" key="2">
    <source>
        <dbReference type="Pfam" id="PF02129"/>
    </source>
</evidence>
<feature type="transmembrane region" description="Helical" evidence="1">
    <location>
        <begin position="595"/>
        <end position="617"/>
    </location>
</feature>
<dbReference type="KEGG" id="bhc:JFL75_16025"/>
<reference evidence="3" key="1">
    <citation type="submission" date="2021-01" db="EMBL/GenBank/DDBJ databases">
        <title>Description of Breznakiella homolactica.</title>
        <authorList>
            <person name="Song Y."/>
            <person name="Brune A."/>
        </authorList>
    </citation>
    <scope>NUCLEOTIDE SEQUENCE</scope>
    <source>
        <strain evidence="3">RmG30</strain>
    </source>
</reference>
<evidence type="ECO:0000313" key="3">
    <source>
        <dbReference type="EMBL" id="QQO08426.1"/>
    </source>
</evidence>
<evidence type="ECO:0000256" key="1">
    <source>
        <dbReference type="SAM" id="Phobius"/>
    </source>
</evidence>
<dbReference type="InterPro" id="IPR000383">
    <property type="entry name" value="Xaa-Pro-like_dom"/>
</dbReference>
<organism evidence="3 4">
    <name type="scientific">Breznakiella homolactica</name>
    <dbReference type="NCBI Taxonomy" id="2798577"/>
    <lineage>
        <taxon>Bacteria</taxon>
        <taxon>Pseudomonadati</taxon>
        <taxon>Spirochaetota</taxon>
        <taxon>Spirochaetia</taxon>
        <taxon>Spirochaetales</taxon>
        <taxon>Breznakiellaceae</taxon>
        <taxon>Breznakiella</taxon>
    </lineage>
</organism>